<dbReference type="PANTHER" id="PTHR46573">
    <property type="entry name" value="WD REPEAT, SAM AND U-BOX DOMAIN-CONTAINING PROTEIN 1"/>
    <property type="match status" value="1"/>
</dbReference>
<feature type="domain" description="U-box" evidence="1">
    <location>
        <begin position="4"/>
        <end position="77"/>
    </location>
</feature>
<dbReference type="Gene3D" id="3.30.40.10">
    <property type="entry name" value="Zinc/RING finger domain, C3HC4 (zinc finger)"/>
    <property type="match status" value="1"/>
</dbReference>
<dbReference type="SMART" id="SM00504">
    <property type="entry name" value="Ubox"/>
    <property type="match status" value="1"/>
</dbReference>
<dbReference type="CDD" id="cd16655">
    <property type="entry name" value="RING-Ubox_WDSUB1-like"/>
    <property type="match status" value="1"/>
</dbReference>
<gene>
    <name evidence="2" type="ORF">ACHHYP_05547</name>
</gene>
<dbReference type="SUPFAM" id="SSF57850">
    <property type="entry name" value="RING/U-box"/>
    <property type="match status" value="1"/>
</dbReference>
<sequence>MNESDLDAFVCPITHEVMEDPVQTEDGTTYERSAIARWLLLRRTSPATNIELLSTTLVPNRALKNALDEFKSLKVSVRNFKTLTAPVATPVSGSYCVFRLLRPSTVYSTASLANPKLLPSGGTWILDANTLVVVTGRWPDDCGFLELGGADESPLCGLFIAENIPDASTPNAVPVAMRNTIAVYNTGPKDSVVRHWPAASVESGSGVCVPPGTVVSTDLQVHDAVMGVSYVRLERSERWLLETDLIKCEMSVVRTICNIVKQSMLRTNAWATVGTPLGVLAANTLVESRCTVGFADKLFCRVTLPTAVGWCCLRPLDRLPQCPPRVAERPAGDSVSVLALYGEYFFLQLLVAQENGLRTVQNLYNVCPGLSDRLASCAADGLVVNHIALGPDDIGYVTAASASCTSRCWASDSAPMAFQRGMTPNARVAFGSNGRYLQLHDSRGIVSDGVKLPLQPQFPKARRVKAFGLHGVHGVFMKVGANMTSAEMPPWFEDDIVNAAPGGNGGLRLGTYSCQS</sequence>
<dbReference type="OrthoDB" id="10064100at2759"/>
<dbReference type="GO" id="GO:0004842">
    <property type="term" value="F:ubiquitin-protein transferase activity"/>
    <property type="evidence" value="ECO:0007669"/>
    <property type="project" value="InterPro"/>
</dbReference>
<proteinExistence type="predicted"/>
<accession>A0A1V9ZNM5</accession>
<protein>
    <recommendedName>
        <fullName evidence="1">U-box domain-containing protein</fullName>
    </recommendedName>
</protein>
<dbReference type="AlphaFoldDB" id="A0A1V9ZNM5"/>
<reference evidence="2 3" key="1">
    <citation type="journal article" date="2014" name="Genome Biol. Evol.">
        <title>The secreted proteins of Achlya hypogyna and Thraustotheca clavata identify the ancestral oomycete secretome and reveal gene acquisitions by horizontal gene transfer.</title>
        <authorList>
            <person name="Misner I."/>
            <person name="Blouin N."/>
            <person name="Leonard G."/>
            <person name="Richards T.A."/>
            <person name="Lane C.E."/>
        </authorList>
    </citation>
    <scope>NUCLEOTIDE SEQUENCE [LARGE SCALE GENOMIC DNA]</scope>
    <source>
        <strain evidence="2 3">ATCC 48635</strain>
    </source>
</reference>
<dbReference type="Proteomes" id="UP000243579">
    <property type="component" value="Unassembled WGS sequence"/>
</dbReference>
<keyword evidence="3" id="KW-1185">Reference proteome</keyword>
<evidence type="ECO:0000313" key="2">
    <source>
        <dbReference type="EMBL" id="OQR99588.1"/>
    </source>
</evidence>
<evidence type="ECO:0000313" key="3">
    <source>
        <dbReference type="Proteomes" id="UP000243579"/>
    </source>
</evidence>
<dbReference type="InterPro" id="IPR013083">
    <property type="entry name" value="Znf_RING/FYVE/PHD"/>
</dbReference>
<dbReference type="PANTHER" id="PTHR46573:SF1">
    <property type="entry name" value="WD REPEAT, SAM AND U-BOX DOMAIN-CONTAINING PROTEIN 1"/>
    <property type="match status" value="1"/>
</dbReference>
<organism evidence="2 3">
    <name type="scientific">Achlya hypogyna</name>
    <name type="common">Oomycete</name>
    <name type="synonym">Protoachlya hypogyna</name>
    <dbReference type="NCBI Taxonomy" id="1202772"/>
    <lineage>
        <taxon>Eukaryota</taxon>
        <taxon>Sar</taxon>
        <taxon>Stramenopiles</taxon>
        <taxon>Oomycota</taxon>
        <taxon>Saprolegniomycetes</taxon>
        <taxon>Saprolegniales</taxon>
        <taxon>Achlyaceae</taxon>
        <taxon>Achlya</taxon>
    </lineage>
</organism>
<dbReference type="PROSITE" id="PS51698">
    <property type="entry name" value="U_BOX"/>
    <property type="match status" value="1"/>
</dbReference>
<evidence type="ECO:0000259" key="1">
    <source>
        <dbReference type="PROSITE" id="PS51698"/>
    </source>
</evidence>
<dbReference type="STRING" id="1202772.A0A1V9ZNM5"/>
<dbReference type="InterPro" id="IPR003613">
    <property type="entry name" value="Ubox_domain"/>
</dbReference>
<dbReference type="InterPro" id="IPR052085">
    <property type="entry name" value="WD-SAM-U-box"/>
</dbReference>
<dbReference type="Pfam" id="PF04564">
    <property type="entry name" value="U-box"/>
    <property type="match status" value="1"/>
</dbReference>
<name>A0A1V9ZNM5_ACHHY</name>
<dbReference type="GO" id="GO:0016567">
    <property type="term" value="P:protein ubiquitination"/>
    <property type="evidence" value="ECO:0007669"/>
    <property type="project" value="InterPro"/>
</dbReference>
<comment type="caution">
    <text evidence="2">The sequence shown here is derived from an EMBL/GenBank/DDBJ whole genome shotgun (WGS) entry which is preliminary data.</text>
</comment>
<dbReference type="EMBL" id="JNBR01000052">
    <property type="protein sequence ID" value="OQR99588.1"/>
    <property type="molecule type" value="Genomic_DNA"/>
</dbReference>